<dbReference type="AlphaFoldDB" id="A0A423VEW0"/>
<comment type="caution">
    <text evidence="2">The sequence shown here is derived from an EMBL/GenBank/DDBJ whole genome shotgun (WGS) entry which is preliminary data.</text>
</comment>
<dbReference type="EMBL" id="LJZO01000057">
    <property type="protein sequence ID" value="ROV89534.1"/>
    <property type="molecule type" value="Genomic_DNA"/>
</dbReference>
<feature type="compositionally biased region" description="Low complexity" evidence="1">
    <location>
        <begin position="436"/>
        <end position="452"/>
    </location>
</feature>
<evidence type="ECO:0000313" key="3">
    <source>
        <dbReference type="Proteomes" id="UP000284375"/>
    </source>
</evidence>
<dbReference type="Gene3D" id="2.10.110.10">
    <property type="entry name" value="Cysteine Rich Protein"/>
    <property type="match status" value="1"/>
</dbReference>
<feature type="compositionally biased region" description="Pro residues" evidence="1">
    <location>
        <begin position="326"/>
        <end position="344"/>
    </location>
</feature>
<feature type="compositionally biased region" description="Polar residues" evidence="1">
    <location>
        <begin position="384"/>
        <end position="401"/>
    </location>
</feature>
<keyword evidence="3" id="KW-1185">Reference proteome</keyword>
<protein>
    <recommendedName>
        <fullName evidence="4">LIM zinc-binding domain-containing protein</fullName>
    </recommendedName>
</protein>
<name>A0A423VEW0_CYTCH</name>
<dbReference type="OrthoDB" id="8062037at2759"/>
<evidence type="ECO:0008006" key="4">
    <source>
        <dbReference type="Google" id="ProtNLM"/>
    </source>
</evidence>
<organism evidence="2 3">
    <name type="scientific">Cytospora chrysosperma</name>
    <name type="common">Cytospora canker fungus</name>
    <name type="synonym">Sphaeria chrysosperma</name>
    <dbReference type="NCBI Taxonomy" id="252740"/>
    <lineage>
        <taxon>Eukaryota</taxon>
        <taxon>Fungi</taxon>
        <taxon>Dikarya</taxon>
        <taxon>Ascomycota</taxon>
        <taxon>Pezizomycotina</taxon>
        <taxon>Sordariomycetes</taxon>
        <taxon>Sordariomycetidae</taxon>
        <taxon>Diaporthales</taxon>
        <taxon>Cytosporaceae</taxon>
        <taxon>Cytospora</taxon>
    </lineage>
</organism>
<evidence type="ECO:0000256" key="1">
    <source>
        <dbReference type="SAM" id="MobiDB-lite"/>
    </source>
</evidence>
<feature type="region of interest" description="Disordered" evidence="1">
    <location>
        <begin position="169"/>
        <end position="497"/>
    </location>
</feature>
<feature type="compositionally biased region" description="Basic and acidic residues" evidence="1">
    <location>
        <begin position="467"/>
        <end position="480"/>
    </location>
</feature>
<evidence type="ECO:0000313" key="2">
    <source>
        <dbReference type="EMBL" id="ROV89534.1"/>
    </source>
</evidence>
<sequence>MPGPPQARHRAAASPTAHPETFLCTFCWRPRHAGDATPSMVVGRGARLACGPCYGALLDLAVCWVCGEVVFRGDECVSLGWCFWHRSCYGCLVCGDPRVARGVTVGELFADGDDGGDGADGSKGREVDEVPLCGKCAGEVARDRAGDEQLVPMALGRIDRFDGGLSRRRWEAGMGRPPQRQAAAVEGEDARGARAGHRSAEEAAGTRGGRAQGAATGPRDHHHQRFETSTTTSACPPDRAEQPDRCRAASPVYVSMHDPVGEPSFRPSRTKPIPKWMQQLPSQRQCARDRIDRPSSIVDDYFSPPEPSSTDTDSDMEAGTRGPTPTQTPPPPPPPPPPPVPPHTVPVRAAAPATRVIHPTPPTGPDPSSTRGNSASGRDVPDPASSTTAPQARDSTFSPFQMSRPFTLIAEEPAQRPSSKLGAGRLPPSRHVRFISPPQASSPSSASSSAASGQRHGSGRPSGSSDFVERYAGHHGHDVDGDGMVEPVDRAEGPGPVMSFQEQLMRVFGF</sequence>
<dbReference type="STRING" id="252740.A0A423VEW0"/>
<accession>A0A423VEW0</accession>
<gene>
    <name evidence="2" type="ORF">VSDG_08537</name>
</gene>
<feature type="compositionally biased region" description="Basic and acidic residues" evidence="1">
    <location>
        <begin position="238"/>
        <end position="247"/>
    </location>
</feature>
<dbReference type="Proteomes" id="UP000284375">
    <property type="component" value="Unassembled WGS sequence"/>
</dbReference>
<reference evidence="2 3" key="1">
    <citation type="submission" date="2015-09" db="EMBL/GenBank/DDBJ databases">
        <title>Host preference determinants of Valsa canker pathogens revealed by comparative genomics.</title>
        <authorList>
            <person name="Yin Z."/>
            <person name="Huang L."/>
        </authorList>
    </citation>
    <scope>NUCLEOTIDE SEQUENCE [LARGE SCALE GENOMIC DNA]</scope>
    <source>
        <strain evidence="2 3">YSFL</strain>
    </source>
</reference>
<feature type="compositionally biased region" description="Low complexity" evidence="1">
    <location>
        <begin position="345"/>
        <end position="356"/>
    </location>
</feature>
<proteinExistence type="predicted"/>